<dbReference type="Gene3D" id="4.10.280.10">
    <property type="entry name" value="Helix-loop-helix DNA-binding domain"/>
    <property type="match status" value="1"/>
</dbReference>
<reference evidence="6" key="2">
    <citation type="submission" date="2012-11" db="EMBL/GenBank/DDBJ databases">
        <authorList>
            <person name="Kuo A."/>
            <person name="Curtis B.A."/>
            <person name="Tanifuji G."/>
            <person name="Burki F."/>
            <person name="Gruber A."/>
            <person name="Irimia M."/>
            <person name="Maruyama S."/>
            <person name="Arias M.C."/>
            <person name="Ball S.G."/>
            <person name="Gile G.H."/>
            <person name="Hirakawa Y."/>
            <person name="Hopkins J.F."/>
            <person name="Rensing S.A."/>
            <person name="Schmutz J."/>
            <person name="Symeonidi A."/>
            <person name="Elias M."/>
            <person name="Eveleigh R.J."/>
            <person name="Herman E.K."/>
            <person name="Klute M.J."/>
            <person name="Nakayama T."/>
            <person name="Obornik M."/>
            <person name="Reyes-Prieto A."/>
            <person name="Armbrust E.V."/>
            <person name="Aves S.J."/>
            <person name="Beiko R.G."/>
            <person name="Coutinho P."/>
            <person name="Dacks J.B."/>
            <person name="Durnford D.G."/>
            <person name="Fast N.M."/>
            <person name="Green B.R."/>
            <person name="Grisdale C."/>
            <person name="Hempe F."/>
            <person name="Henrissat B."/>
            <person name="Hoppner M.P."/>
            <person name="Ishida K.-I."/>
            <person name="Kim E."/>
            <person name="Koreny L."/>
            <person name="Kroth P.G."/>
            <person name="Liu Y."/>
            <person name="Malik S.-B."/>
            <person name="Maier U.G."/>
            <person name="McRose D."/>
            <person name="Mock T."/>
            <person name="Neilson J.A."/>
            <person name="Onodera N.T."/>
            <person name="Poole A.M."/>
            <person name="Pritham E.J."/>
            <person name="Richards T.A."/>
            <person name="Rocap G."/>
            <person name="Roy S.W."/>
            <person name="Sarai C."/>
            <person name="Schaack S."/>
            <person name="Shirato S."/>
            <person name="Slamovits C.H."/>
            <person name="Spencer D.F."/>
            <person name="Suzuki S."/>
            <person name="Worden A.Z."/>
            <person name="Zauner S."/>
            <person name="Barry K."/>
            <person name="Bell C."/>
            <person name="Bharti A.K."/>
            <person name="Crow J.A."/>
            <person name="Grimwood J."/>
            <person name="Kramer R."/>
            <person name="Lindquist E."/>
            <person name="Lucas S."/>
            <person name="Salamov A."/>
            <person name="McFadden G.I."/>
            <person name="Lane C.E."/>
            <person name="Keeling P.J."/>
            <person name="Gray M.W."/>
            <person name="Grigoriev I.V."/>
            <person name="Archibald J.M."/>
        </authorList>
    </citation>
    <scope>NUCLEOTIDE SEQUENCE</scope>
    <source>
        <strain evidence="6">CCMP2712</strain>
    </source>
</reference>
<dbReference type="CDD" id="cd00130">
    <property type="entry name" value="PAS"/>
    <property type="match status" value="1"/>
</dbReference>
<dbReference type="KEGG" id="gtt:GUITHDRAFT_151257"/>
<feature type="compositionally biased region" description="Basic and acidic residues" evidence="1">
    <location>
        <begin position="32"/>
        <end position="50"/>
    </location>
</feature>
<feature type="domain" description="PAS" evidence="2">
    <location>
        <begin position="138"/>
        <end position="208"/>
    </location>
</feature>
<feature type="compositionally biased region" description="Polar residues" evidence="1">
    <location>
        <begin position="296"/>
        <end position="316"/>
    </location>
</feature>
<evidence type="ECO:0000313" key="5">
    <source>
        <dbReference type="EnsemblProtists" id="EKX50232"/>
    </source>
</evidence>
<dbReference type="SUPFAM" id="SSF55785">
    <property type="entry name" value="PYP-like sensor domain (PAS domain)"/>
    <property type="match status" value="1"/>
</dbReference>
<feature type="domain" description="BHLH" evidence="3">
    <location>
        <begin position="39"/>
        <end position="92"/>
    </location>
</feature>
<dbReference type="AlphaFoldDB" id="L1JP47"/>
<dbReference type="NCBIfam" id="TIGR00229">
    <property type="entry name" value="sensory_box"/>
    <property type="match status" value="1"/>
</dbReference>
<name>L1JP47_GUITC</name>
<reference evidence="5" key="3">
    <citation type="submission" date="2015-06" db="UniProtKB">
        <authorList>
            <consortium name="EnsemblProtists"/>
        </authorList>
    </citation>
    <scope>IDENTIFICATION</scope>
</reference>
<dbReference type="InterPro" id="IPR036638">
    <property type="entry name" value="HLH_DNA-bd_sf"/>
</dbReference>
<protein>
    <recommendedName>
        <fullName evidence="7">BHLH domain-containing protein</fullName>
    </recommendedName>
</protein>
<feature type="region of interest" description="Disordered" evidence="1">
    <location>
        <begin position="1"/>
        <end position="50"/>
    </location>
</feature>
<reference evidence="4 6" key="1">
    <citation type="journal article" date="2012" name="Nature">
        <title>Algal genomes reveal evolutionary mosaicism and the fate of nucleomorphs.</title>
        <authorList>
            <consortium name="DOE Joint Genome Institute"/>
            <person name="Curtis B.A."/>
            <person name="Tanifuji G."/>
            <person name="Burki F."/>
            <person name="Gruber A."/>
            <person name="Irimia M."/>
            <person name="Maruyama S."/>
            <person name="Arias M.C."/>
            <person name="Ball S.G."/>
            <person name="Gile G.H."/>
            <person name="Hirakawa Y."/>
            <person name="Hopkins J.F."/>
            <person name="Kuo A."/>
            <person name="Rensing S.A."/>
            <person name="Schmutz J."/>
            <person name="Symeonidi A."/>
            <person name="Elias M."/>
            <person name="Eveleigh R.J."/>
            <person name="Herman E.K."/>
            <person name="Klute M.J."/>
            <person name="Nakayama T."/>
            <person name="Obornik M."/>
            <person name="Reyes-Prieto A."/>
            <person name="Armbrust E.V."/>
            <person name="Aves S.J."/>
            <person name="Beiko R.G."/>
            <person name="Coutinho P."/>
            <person name="Dacks J.B."/>
            <person name="Durnford D.G."/>
            <person name="Fast N.M."/>
            <person name="Green B.R."/>
            <person name="Grisdale C.J."/>
            <person name="Hempel F."/>
            <person name="Henrissat B."/>
            <person name="Hoppner M.P."/>
            <person name="Ishida K."/>
            <person name="Kim E."/>
            <person name="Koreny L."/>
            <person name="Kroth P.G."/>
            <person name="Liu Y."/>
            <person name="Malik S.B."/>
            <person name="Maier U.G."/>
            <person name="McRose D."/>
            <person name="Mock T."/>
            <person name="Neilson J.A."/>
            <person name="Onodera N.T."/>
            <person name="Poole A.M."/>
            <person name="Pritham E.J."/>
            <person name="Richards T.A."/>
            <person name="Rocap G."/>
            <person name="Roy S.W."/>
            <person name="Sarai C."/>
            <person name="Schaack S."/>
            <person name="Shirato S."/>
            <person name="Slamovits C.H."/>
            <person name="Spencer D.F."/>
            <person name="Suzuki S."/>
            <person name="Worden A.Z."/>
            <person name="Zauner S."/>
            <person name="Barry K."/>
            <person name="Bell C."/>
            <person name="Bharti A.K."/>
            <person name="Crow J.A."/>
            <person name="Grimwood J."/>
            <person name="Kramer R."/>
            <person name="Lindquist E."/>
            <person name="Lucas S."/>
            <person name="Salamov A."/>
            <person name="McFadden G.I."/>
            <person name="Lane C.E."/>
            <person name="Keeling P.J."/>
            <person name="Gray M.W."/>
            <person name="Grigoriev I.V."/>
            <person name="Archibald J.M."/>
        </authorList>
    </citation>
    <scope>NUCLEOTIDE SEQUENCE</scope>
    <source>
        <strain evidence="4 6">CCMP2712</strain>
    </source>
</reference>
<gene>
    <name evidence="4" type="ORF">GUITHDRAFT_151257</name>
</gene>
<dbReference type="SMART" id="SM00091">
    <property type="entry name" value="PAS"/>
    <property type="match status" value="1"/>
</dbReference>
<evidence type="ECO:0000259" key="2">
    <source>
        <dbReference type="PROSITE" id="PS50112"/>
    </source>
</evidence>
<dbReference type="HOGENOM" id="CLU_881223_0_0_1"/>
<evidence type="ECO:0008006" key="7">
    <source>
        <dbReference type="Google" id="ProtNLM"/>
    </source>
</evidence>
<dbReference type="PROSITE" id="PS50888">
    <property type="entry name" value="BHLH"/>
    <property type="match status" value="1"/>
</dbReference>
<accession>L1JP47</accession>
<organism evidence="4">
    <name type="scientific">Guillardia theta (strain CCMP2712)</name>
    <name type="common">Cryptophyte</name>
    <dbReference type="NCBI Taxonomy" id="905079"/>
    <lineage>
        <taxon>Eukaryota</taxon>
        <taxon>Cryptophyceae</taxon>
        <taxon>Pyrenomonadales</taxon>
        <taxon>Geminigeraceae</taxon>
        <taxon>Guillardia</taxon>
    </lineage>
</organism>
<dbReference type="RefSeq" id="XP_005837212.1">
    <property type="nucleotide sequence ID" value="XM_005837155.1"/>
</dbReference>
<dbReference type="EnsemblProtists" id="EKX50232">
    <property type="protein sequence ID" value="EKX50232"/>
    <property type="gene ID" value="GUITHDRAFT_151257"/>
</dbReference>
<dbReference type="SUPFAM" id="SSF47459">
    <property type="entry name" value="HLH, helix-loop-helix DNA-binding domain"/>
    <property type="match status" value="1"/>
</dbReference>
<evidence type="ECO:0000259" key="3">
    <source>
        <dbReference type="PROSITE" id="PS50888"/>
    </source>
</evidence>
<proteinExistence type="predicted"/>
<dbReference type="PROSITE" id="PS50112">
    <property type="entry name" value="PAS"/>
    <property type="match status" value="1"/>
</dbReference>
<dbReference type="PaxDb" id="55529-EKX50232"/>
<keyword evidence="6" id="KW-1185">Reference proteome</keyword>
<evidence type="ECO:0000256" key="1">
    <source>
        <dbReference type="SAM" id="MobiDB-lite"/>
    </source>
</evidence>
<feature type="region of interest" description="Disordered" evidence="1">
    <location>
        <begin position="269"/>
        <end position="316"/>
    </location>
</feature>
<dbReference type="Gene3D" id="3.30.450.20">
    <property type="entry name" value="PAS domain"/>
    <property type="match status" value="1"/>
</dbReference>
<dbReference type="EMBL" id="JH992979">
    <property type="protein sequence ID" value="EKX50232.1"/>
    <property type="molecule type" value="Genomic_DNA"/>
</dbReference>
<dbReference type="InterPro" id="IPR000014">
    <property type="entry name" value="PAS"/>
</dbReference>
<evidence type="ECO:0000313" key="4">
    <source>
        <dbReference type="EMBL" id="EKX50232.1"/>
    </source>
</evidence>
<sequence length="316" mass="35230">MSVAGLLRQQMRDSPYSHMAQDDDTYSVTSSRMDEEPGDKKVKHNKVEQKRRELTKQYVAELQEMLPNMEDNAPGAGINVVLEGVLDYLQSVDLNATKPRNSPDPNNMQRSMNSTQEENSIMVDASKLKAGRACVNLSHLRYLSAFDTAPFGIAIARADGRIMRVNGVFEKIMNFMPGKWRGETMFSLTAPSDLPYTMQAVGSLLNGSEGPVNLNKRCVRASGEEIDLNAQMTCLWRDKKPEYFLCYLRLHDPNDVHHMQLPPSSRVESVASSYMGSPAEQEVESPPDAETFHRSAGSTHMSMDWSSAGLNFPSST</sequence>
<dbReference type="GeneID" id="17306847"/>
<dbReference type="InterPro" id="IPR011598">
    <property type="entry name" value="bHLH_dom"/>
</dbReference>
<dbReference type="InterPro" id="IPR035965">
    <property type="entry name" value="PAS-like_dom_sf"/>
</dbReference>
<dbReference type="Proteomes" id="UP000011087">
    <property type="component" value="Unassembled WGS sequence"/>
</dbReference>
<dbReference type="GO" id="GO:0046983">
    <property type="term" value="F:protein dimerization activity"/>
    <property type="evidence" value="ECO:0007669"/>
    <property type="project" value="InterPro"/>
</dbReference>
<dbReference type="OrthoDB" id="10515863at2759"/>
<evidence type="ECO:0000313" key="6">
    <source>
        <dbReference type="Proteomes" id="UP000011087"/>
    </source>
</evidence>